<dbReference type="InterPro" id="IPR011604">
    <property type="entry name" value="PDDEXK-like_dom_sf"/>
</dbReference>
<dbReference type="RefSeq" id="WP_011313388.1">
    <property type="nucleotide sequence ID" value="NC_007406.1"/>
</dbReference>
<dbReference type="STRING" id="323098.Nwi_0049"/>
<organism evidence="2 3">
    <name type="scientific">Nitrobacter winogradskyi (strain ATCC 25391 / DSM 10237 / CIP 104748 / NCIMB 11846 / Nb-255)</name>
    <dbReference type="NCBI Taxonomy" id="323098"/>
    <lineage>
        <taxon>Bacteria</taxon>
        <taxon>Pseudomonadati</taxon>
        <taxon>Pseudomonadota</taxon>
        <taxon>Alphaproteobacteria</taxon>
        <taxon>Hyphomicrobiales</taxon>
        <taxon>Nitrobacteraceae</taxon>
        <taxon>Nitrobacter</taxon>
    </lineage>
</organism>
<evidence type="ECO:0000313" key="2">
    <source>
        <dbReference type="EMBL" id="ABA03317.1"/>
    </source>
</evidence>
<dbReference type="InterPro" id="IPR014153">
    <property type="entry name" value="Ds_break_AddB"/>
</dbReference>
<accession>Q3SWM4</accession>
<proteinExistence type="predicted"/>
<dbReference type="HOGENOM" id="CLU_012377_0_0_5"/>
<dbReference type="eggNOG" id="COG3893">
    <property type="taxonomic scope" value="Bacteria"/>
</dbReference>
<dbReference type="Proteomes" id="UP000002531">
    <property type="component" value="Chromosome"/>
</dbReference>
<keyword evidence="3" id="KW-1185">Reference proteome</keyword>
<dbReference type="OrthoDB" id="9780606at2"/>
<protein>
    <recommendedName>
        <fullName evidence="1">PD-(D/E)XK endonuclease-like domain-containing protein</fullName>
    </recommendedName>
</protein>
<sequence length="1053" mass="114038">MRVRNVPSSVPFLRAVITALVDGELIEGFRPRAQPERLAEATLYLPTRRAGRMARDIFLDVLDTDAVILPRIVALGGIDEDELAFAQAVSLPPETLELPPALDGLARRLALAQLIDAWARRLNLGDGEPARAPLVLGGPASTLTLAADLARLMDDMATRGVDWRALDGLVPEALDRYWQITLDFLKIARDYWPAHLQETGRIEPAARRDRLIEAEAARLAAHHVGPVIAAGSTGSMPSTAKLLHAIATLPQGAVVLPGLDTDLDEEAWRLIGGVRDKASGAFITPPAAGHPQFALHGLLARFGIKRSEVKALGFPAPYGREMLASEAMRPAEATAQWHTRLAEPEVADKIAAGLQNLAVIAAANPEMEALGIAVAMREARDLNKTAALVTFDRALARRVMAALGRWNLAFDDSGGDPLMDTPAGIFARLAAETACNGLEPPTLLALLKHPLCRLGRAAGGWSRAIIALELAILRGPRPPPGGKGLADEFARFCDERDQLDRGESSSLHRSEPRAALKPDHLDDISALIAALRDALAPLEGDGASRSADFTLLALQHRQTIESLSCDDEGVAVAFDGRHGRALADAFDDLVDAGERSGLTVRIADYPETFEAAFGDRVVRRPQATSASLRIYGPLEARLTQCDRVILGGLTEGVWPPAPPTDPWLSRPMRHELGLDLPERRIGLSAHDFTQLFGAEEVILSHAAKAAGAPAVASRFLHRLEAVAGATRWTSAKQAGARYIQYAEALDRPSEVTPIAQPAPKPPRTARPTRLSVTAIEDWLRDPYTIYARYILKLLPLEAVDMPLSAADRGSAIHDALGDFTKRYPASLPDDPEDVLRAIGESRFAPLMQRPEARALWWPRFQRIAAWFAEWEPTRRAHLVRIDAEVSGKIEIPIDGDRRFTLSARADRIEHLGGGRFAVLDYKTGSPPSSKQVRLGLSPQLTLESAILRNGGFAGIPPGASVSELVYVRLSGNNPAGEPRPVDLDNGKTATRSPDQAADVALEELTALIRAFDDEQQGYASLDLPMWKARYGVYDDLARIKEWSAAGGPGSEEW</sequence>
<evidence type="ECO:0000313" key="3">
    <source>
        <dbReference type="Proteomes" id="UP000002531"/>
    </source>
</evidence>
<feature type="domain" description="PD-(D/E)XK endonuclease-like" evidence="1">
    <location>
        <begin position="769"/>
        <end position="1012"/>
    </location>
</feature>
<dbReference type="EMBL" id="CP000115">
    <property type="protein sequence ID" value="ABA03317.1"/>
    <property type="molecule type" value="Genomic_DNA"/>
</dbReference>
<dbReference type="eggNOG" id="COG2887">
    <property type="taxonomic scope" value="Bacteria"/>
</dbReference>
<dbReference type="Gene3D" id="3.90.320.10">
    <property type="match status" value="1"/>
</dbReference>
<name>Q3SWM4_NITWN</name>
<dbReference type="AlphaFoldDB" id="Q3SWM4"/>
<gene>
    <name evidence="2" type="ordered locus">Nwi_0049</name>
</gene>
<dbReference type="NCBIfam" id="TIGR02786">
    <property type="entry name" value="addB_alphas"/>
    <property type="match status" value="1"/>
</dbReference>
<dbReference type="InterPro" id="IPR038726">
    <property type="entry name" value="PDDEXK_AddAB-type"/>
</dbReference>
<dbReference type="KEGG" id="nwi:Nwi_0049"/>
<evidence type="ECO:0000259" key="1">
    <source>
        <dbReference type="Pfam" id="PF12705"/>
    </source>
</evidence>
<reference evidence="2 3" key="1">
    <citation type="journal article" date="2006" name="Appl. Environ. Microbiol.">
        <title>Genome sequence of the chemolithoautotrophic nitrite-oxidizing bacterium Nitrobacter winogradskyi Nb-255.</title>
        <authorList>
            <person name="Starkenburg S.R."/>
            <person name="Chain P.S."/>
            <person name="Sayavedra-Soto L.A."/>
            <person name="Hauser L."/>
            <person name="Land M.L."/>
            <person name="Larimer F.W."/>
            <person name="Malfatti S.A."/>
            <person name="Klotz M.G."/>
            <person name="Bottomley P.J."/>
            <person name="Arp D.J."/>
            <person name="Hickey W.J."/>
        </authorList>
    </citation>
    <scope>NUCLEOTIDE SEQUENCE [LARGE SCALE GENOMIC DNA]</scope>
    <source>
        <strain evidence="3">ATCC 25391 / DSM 10237 / CIP 104748 / NCIMB 11846 / Nb-255</strain>
    </source>
</reference>
<dbReference type="InterPro" id="IPR027417">
    <property type="entry name" value="P-loop_NTPase"/>
</dbReference>
<dbReference type="SUPFAM" id="SSF52540">
    <property type="entry name" value="P-loop containing nucleoside triphosphate hydrolases"/>
    <property type="match status" value="1"/>
</dbReference>
<dbReference type="Pfam" id="PF12705">
    <property type="entry name" value="PDDEXK_1"/>
    <property type="match status" value="1"/>
</dbReference>